<dbReference type="Proteomes" id="UP000030765">
    <property type="component" value="Unassembled WGS sequence"/>
</dbReference>
<dbReference type="EMBL" id="KE525420">
    <property type="protein sequence ID" value="KFB53661.1"/>
    <property type="molecule type" value="Genomic_DNA"/>
</dbReference>
<keyword evidence="2" id="KW-1133">Transmembrane helix</keyword>
<name>A0A084WTW7_ANOSI</name>
<dbReference type="EMBL" id="ATLV01026926">
    <property type="status" value="NOT_ANNOTATED_CDS"/>
    <property type="molecule type" value="Genomic_DNA"/>
</dbReference>
<keyword evidence="5" id="KW-1185">Reference proteome</keyword>
<evidence type="ECO:0000313" key="3">
    <source>
        <dbReference type="EMBL" id="KFB53661.1"/>
    </source>
</evidence>
<accession>A0A084WTW7</accession>
<keyword evidence="2" id="KW-0812">Transmembrane</keyword>
<keyword evidence="2" id="KW-0472">Membrane</keyword>
<sequence length="90" mass="9872">MQAVAKTQEIKNAVNKQAVASRTIKTHLLGTDQSSTRTCRMMNHRSPSTDQRRLIAQVAAAAAALGLLEPFGFAWSMEQLVAGEKQSNRF</sequence>
<proteinExistence type="predicted"/>
<evidence type="ECO:0000256" key="1">
    <source>
        <dbReference type="SAM" id="MobiDB-lite"/>
    </source>
</evidence>
<evidence type="ECO:0000313" key="4">
    <source>
        <dbReference type="EnsemblMetazoa" id="ASIC021908-PA"/>
    </source>
</evidence>
<evidence type="ECO:0000256" key="2">
    <source>
        <dbReference type="SAM" id="Phobius"/>
    </source>
</evidence>
<feature type="region of interest" description="Disordered" evidence="1">
    <location>
        <begin position="30"/>
        <end position="50"/>
    </location>
</feature>
<organism evidence="3">
    <name type="scientific">Anopheles sinensis</name>
    <name type="common">Mosquito</name>
    <dbReference type="NCBI Taxonomy" id="74873"/>
    <lineage>
        <taxon>Eukaryota</taxon>
        <taxon>Metazoa</taxon>
        <taxon>Ecdysozoa</taxon>
        <taxon>Arthropoda</taxon>
        <taxon>Hexapoda</taxon>
        <taxon>Insecta</taxon>
        <taxon>Pterygota</taxon>
        <taxon>Neoptera</taxon>
        <taxon>Endopterygota</taxon>
        <taxon>Diptera</taxon>
        <taxon>Nematocera</taxon>
        <taxon>Culicoidea</taxon>
        <taxon>Culicidae</taxon>
        <taxon>Anophelinae</taxon>
        <taxon>Anopheles</taxon>
    </lineage>
</organism>
<gene>
    <name evidence="3" type="ORF">ZHAS_00021908</name>
</gene>
<dbReference type="EnsemblMetazoa" id="ASIC021908-RA">
    <property type="protein sequence ID" value="ASIC021908-PA"/>
    <property type="gene ID" value="ASIC021908"/>
</dbReference>
<dbReference type="AlphaFoldDB" id="A0A084WTW7"/>
<feature type="transmembrane region" description="Helical" evidence="2">
    <location>
        <begin position="54"/>
        <end position="75"/>
    </location>
</feature>
<reference evidence="3 5" key="1">
    <citation type="journal article" date="2014" name="BMC Genomics">
        <title>Genome sequence of Anopheles sinensis provides insight into genetics basis of mosquito competence for malaria parasites.</title>
        <authorList>
            <person name="Zhou D."/>
            <person name="Zhang D."/>
            <person name="Ding G."/>
            <person name="Shi L."/>
            <person name="Hou Q."/>
            <person name="Ye Y."/>
            <person name="Xu Y."/>
            <person name="Zhou H."/>
            <person name="Xiong C."/>
            <person name="Li S."/>
            <person name="Yu J."/>
            <person name="Hong S."/>
            <person name="Yu X."/>
            <person name="Zou P."/>
            <person name="Chen C."/>
            <person name="Chang X."/>
            <person name="Wang W."/>
            <person name="Lv Y."/>
            <person name="Sun Y."/>
            <person name="Ma L."/>
            <person name="Shen B."/>
            <person name="Zhu C."/>
        </authorList>
    </citation>
    <scope>NUCLEOTIDE SEQUENCE [LARGE SCALE GENOMIC DNA]</scope>
</reference>
<evidence type="ECO:0000313" key="5">
    <source>
        <dbReference type="Proteomes" id="UP000030765"/>
    </source>
</evidence>
<reference evidence="4" key="2">
    <citation type="submission" date="2020-05" db="UniProtKB">
        <authorList>
            <consortium name="EnsemblMetazoa"/>
        </authorList>
    </citation>
    <scope>IDENTIFICATION</scope>
</reference>
<protein>
    <submittedName>
        <fullName evidence="3 4">Uncharacterized protein</fullName>
    </submittedName>
</protein>
<dbReference type="VEuPathDB" id="VectorBase:ASIC021908"/>